<evidence type="ECO:0000259" key="1">
    <source>
        <dbReference type="Pfam" id="PF01208"/>
    </source>
</evidence>
<keyword evidence="2" id="KW-0456">Lyase</keyword>
<gene>
    <name evidence="2" type="ORF">M2350_003570</name>
</gene>
<dbReference type="InterPro" id="IPR052024">
    <property type="entry name" value="Methanogen_methyltrans"/>
</dbReference>
<dbReference type="EMBL" id="JANUCP010000009">
    <property type="protein sequence ID" value="MCS3921129.1"/>
    <property type="molecule type" value="Genomic_DNA"/>
</dbReference>
<feature type="domain" description="Uroporphyrinogen decarboxylase (URO-D)" evidence="1">
    <location>
        <begin position="123"/>
        <end position="312"/>
    </location>
</feature>
<dbReference type="Proteomes" id="UP001204798">
    <property type="component" value="Unassembled WGS sequence"/>
</dbReference>
<name>A0ABT2ETZ6_9BACT</name>
<dbReference type="Gene3D" id="3.20.20.210">
    <property type="match status" value="1"/>
</dbReference>
<comment type="caution">
    <text evidence="2">The sequence shown here is derived from an EMBL/GenBank/DDBJ whole genome shotgun (WGS) entry which is preliminary data.</text>
</comment>
<proteinExistence type="predicted"/>
<dbReference type="Pfam" id="PF01208">
    <property type="entry name" value="URO-D"/>
    <property type="match status" value="1"/>
</dbReference>
<dbReference type="SUPFAM" id="SSF51726">
    <property type="entry name" value="UROD/MetE-like"/>
    <property type="match status" value="1"/>
</dbReference>
<evidence type="ECO:0000313" key="2">
    <source>
        <dbReference type="EMBL" id="MCS3921129.1"/>
    </source>
</evidence>
<dbReference type="PANTHER" id="PTHR47099">
    <property type="entry name" value="METHYLCOBAMIDE:COM METHYLTRANSFERASE MTBA"/>
    <property type="match status" value="1"/>
</dbReference>
<sequence>MKREPTPKEKAVAALELKRPFPGKVPTFELEFQLTEELLGKPMHLSGWDKATASERERMLKENAEIYLEVAERLDYCILMLSYGVPDDNAIVFMTNYIRKLVGDRYLLICHGDATFAIPSGGDMVEFAAAFFERPDEMHEIAKKRVQWALKRGKRLREECGIDGFALCSDYCFNTGPFWSPKMFREFITPYLKELVAGYKEMGAYVIKHTDGNIMPILDQLLECEPHGLHALDCQASDMDIATIKKLAGDKVCLLGGVQCSLLQTGTEEQIVEHCKYVLRHGMPGGGFIYATTNVAFKGLPLERYLLMLEIRDRYGWYDEQGNPCPELMAEFERDS</sequence>
<dbReference type="InterPro" id="IPR038071">
    <property type="entry name" value="UROD/MetE-like_sf"/>
</dbReference>
<dbReference type="RefSeq" id="WP_259101974.1">
    <property type="nucleotide sequence ID" value="NZ_CP130454.1"/>
</dbReference>
<reference evidence="2 3" key="1">
    <citation type="submission" date="2022-08" db="EMBL/GenBank/DDBJ databases">
        <title>Bacterial and archaeal communities from various locations to study Microbial Dark Matter (Phase II).</title>
        <authorList>
            <person name="Stepanauskas R."/>
        </authorList>
    </citation>
    <scope>NUCLEOTIDE SEQUENCE [LARGE SCALE GENOMIC DNA]</scope>
    <source>
        <strain evidence="2 3">PD1</strain>
    </source>
</reference>
<protein>
    <submittedName>
        <fullName evidence="2">Uroporphyrinogen decarboxylase</fullName>
        <ecNumber evidence="2">4.1.1.37</ecNumber>
    </submittedName>
</protein>
<dbReference type="InterPro" id="IPR000257">
    <property type="entry name" value="Uroporphyrinogen_deCOase"/>
</dbReference>
<evidence type="ECO:0000313" key="3">
    <source>
        <dbReference type="Proteomes" id="UP001204798"/>
    </source>
</evidence>
<dbReference type="GO" id="GO:0004853">
    <property type="term" value="F:uroporphyrinogen decarboxylase activity"/>
    <property type="evidence" value="ECO:0007669"/>
    <property type="project" value="UniProtKB-EC"/>
</dbReference>
<dbReference type="PANTHER" id="PTHR47099:SF1">
    <property type="entry name" value="METHYLCOBAMIDE:COM METHYLTRANSFERASE MTBA"/>
    <property type="match status" value="1"/>
</dbReference>
<organism evidence="2 3">
    <name type="scientific">Candidatus Fervidibacter sacchari</name>
    <dbReference type="NCBI Taxonomy" id="1448929"/>
    <lineage>
        <taxon>Bacteria</taxon>
        <taxon>Candidatus Fervidibacterota</taxon>
        <taxon>Candidatus Fervidibacter</taxon>
    </lineage>
</organism>
<accession>A0ABT2ETZ6</accession>
<dbReference type="EC" id="4.1.1.37" evidence="2"/>
<keyword evidence="3" id="KW-1185">Reference proteome</keyword>